<dbReference type="PANTHER" id="PTHR46623">
    <property type="entry name" value="CARBOXYMETHYLENEBUTENOLIDASE-RELATED"/>
    <property type="match status" value="1"/>
</dbReference>
<evidence type="ECO:0000313" key="3">
    <source>
        <dbReference type="Proteomes" id="UP001064879"/>
    </source>
</evidence>
<evidence type="ECO:0000259" key="1">
    <source>
        <dbReference type="Pfam" id="PF01738"/>
    </source>
</evidence>
<gene>
    <name evidence="2" type="ORF">L1F31_17220</name>
</gene>
<dbReference type="InterPro" id="IPR002925">
    <property type="entry name" value="Dienelactn_hydro"/>
</dbReference>
<dbReference type="InterPro" id="IPR029058">
    <property type="entry name" value="AB_hydrolase_fold"/>
</dbReference>
<accession>A0ABY5SNU5</accession>
<reference evidence="2" key="1">
    <citation type="submission" date="2022-03" db="EMBL/GenBank/DDBJ databases">
        <title>Brevibacterium spongiae sp. nov., isolated from marine sponge.</title>
        <authorList>
            <person name="Li Z."/>
            <person name="Zhang M."/>
        </authorList>
    </citation>
    <scope>NUCLEOTIDE SEQUENCE</scope>
    <source>
        <strain evidence="2">WHS-Z9</strain>
    </source>
</reference>
<protein>
    <submittedName>
        <fullName evidence="2">Dienelactone hydrolase family protein</fullName>
    </submittedName>
</protein>
<keyword evidence="3" id="KW-1185">Reference proteome</keyword>
<feature type="domain" description="Dienelactone hydrolase" evidence="1">
    <location>
        <begin position="3"/>
        <end position="189"/>
    </location>
</feature>
<dbReference type="GO" id="GO:0016787">
    <property type="term" value="F:hydrolase activity"/>
    <property type="evidence" value="ECO:0007669"/>
    <property type="project" value="UniProtKB-KW"/>
</dbReference>
<dbReference type="PANTHER" id="PTHR46623:SF6">
    <property type="entry name" value="ALPHA_BETA-HYDROLASES SUPERFAMILY PROTEIN"/>
    <property type="match status" value="1"/>
</dbReference>
<dbReference type="EMBL" id="CP093443">
    <property type="protein sequence ID" value="UVI35834.1"/>
    <property type="molecule type" value="Genomic_DNA"/>
</dbReference>
<name>A0ABY5SNU5_9MICO</name>
<dbReference type="Proteomes" id="UP001064879">
    <property type="component" value="Chromosome"/>
</dbReference>
<evidence type="ECO:0000313" key="2">
    <source>
        <dbReference type="EMBL" id="UVI35834.1"/>
    </source>
</evidence>
<organism evidence="2 3">
    <name type="scientific">Brevibacterium spongiae</name>
    <dbReference type="NCBI Taxonomy" id="2909672"/>
    <lineage>
        <taxon>Bacteria</taxon>
        <taxon>Bacillati</taxon>
        <taxon>Actinomycetota</taxon>
        <taxon>Actinomycetes</taxon>
        <taxon>Micrococcales</taxon>
        <taxon>Brevibacteriaceae</taxon>
        <taxon>Brevibacterium</taxon>
    </lineage>
</organism>
<dbReference type="SUPFAM" id="SSF53474">
    <property type="entry name" value="alpha/beta-Hydrolases"/>
    <property type="match status" value="1"/>
</dbReference>
<keyword evidence="2" id="KW-0378">Hydrolase</keyword>
<dbReference type="Pfam" id="PF01738">
    <property type="entry name" value="DLH"/>
    <property type="match status" value="1"/>
</dbReference>
<proteinExistence type="predicted"/>
<sequence length="190" mass="20535">MTALVLLHSALGRTSGMDAIAERFVLAGHTVHTPDVYAGRTFTTAEEGVAHSQEVGFTTLVDRVTEACAELGDDQIVFGGFSLGAALAQQMGKNDPRACGALLFHGGGFPKPTRWQAGVPVQAHFAVDDEWRSPGTIETLLESATRAGAQAEYFLYPGDSHLFADPTSPDYREDNAELLYERALTFLDRF</sequence>
<dbReference type="Gene3D" id="3.40.50.1820">
    <property type="entry name" value="alpha/beta hydrolase"/>
    <property type="match status" value="1"/>
</dbReference>
<dbReference type="RefSeq" id="WP_265418450.1">
    <property type="nucleotide sequence ID" value="NZ_CP093443.1"/>
</dbReference>
<dbReference type="InterPro" id="IPR051049">
    <property type="entry name" value="Dienelactone_hydrolase-like"/>
</dbReference>